<accession>A0ACC3T0S0</accession>
<evidence type="ECO:0000313" key="2">
    <source>
        <dbReference type="Proteomes" id="UP001433508"/>
    </source>
</evidence>
<dbReference type="Proteomes" id="UP001433508">
    <property type="component" value="Unassembled WGS sequence"/>
</dbReference>
<evidence type="ECO:0000313" key="1">
    <source>
        <dbReference type="EMBL" id="KAK9237468.1"/>
    </source>
</evidence>
<organism evidence="1 2">
    <name type="scientific">Lipomyces kononenkoae</name>
    <name type="common">Yeast</name>
    <dbReference type="NCBI Taxonomy" id="34357"/>
    <lineage>
        <taxon>Eukaryota</taxon>
        <taxon>Fungi</taxon>
        <taxon>Dikarya</taxon>
        <taxon>Ascomycota</taxon>
        <taxon>Saccharomycotina</taxon>
        <taxon>Lipomycetes</taxon>
        <taxon>Lipomycetales</taxon>
        <taxon>Lipomycetaceae</taxon>
        <taxon>Lipomyces</taxon>
    </lineage>
</organism>
<reference evidence="2" key="1">
    <citation type="journal article" date="2024" name="Front. Bioeng. Biotechnol.">
        <title>Genome-scale model development and genomic sequencing of the oleaginous clade Lipomyces.</title>
        <authorList>
            <person name="Czajka J.J."/>
            <person name="Han Y."/>
            <person name="Kim J."/>
            <person name="Mondo S.J."/>
            <person name="Hofstad B.A."/>
            <person name="Robles A."/>
            <person name="Haridas S."/>
            <person name="Riley R."/>
            <person name="LaButti K."/>
            <person name="Pangilinan J."/>
            <person name="Andreopoulos W."/>
            <person name="Lipzen A."/>
            <person name="Yan J."/>
            <person name="Wang M."/>
            <person name="Ng V."/>
            <person name="Grigoriev I.V."/>
            <person name="Spatafora J.W."/>
            <person name="Magnuson J.K."/>
            <person name="Baker S.E."/>
            <person name="Pomraning K.R."/>
        </authorList>
    </citation>
    <scope>NUCLEOTIDE SEQUENCE [LARGE SCALE GENOMIC DNA]</scope>
    <source>
        <strain evidence="2">CBS 7786</strain>
    </source>
</reference>
<comment type="caution">
    <text evidence="1">The sequence shown here is derived from an EMBL/GenBank/DDBJ whole genome shotgun (WGS) entry which is preliminary data.</text>
</comment>
<sequence length="170" mass="19076">MDALKGVSDDIQLSVRSTLSAGWEKIRTFPMLLAAVLDTSLSDQKRVVPSPDQLEEIGSWLDANYSSTESETIHSELLCFLQKEGIFNRSRCWTAARNISARIWWKIQFDCALSQLAQKVLSMMPISGSAERNLVDFWIHPFKVAQSAQELQSPEARVSLRQCGCGRARA</sequence>
<proteinExistence type="predicted"/>
<protein>
    <submittedName>
        <fullName evidence="1">Uncharacterized protein</fullName>
    </submittedName>
</protein>
<keyword evidence="2" id="KW-1185">Reference proteome</keyword>
<name>A0ACC3T0S0_LIPKO</name>
<dbReference type="EMBL" id="MU971369">
    <property type="protein sequence ID" value="KAK9237468.1"/>
    <property type="molecule type" value="Genomic_DNA"/>
</dbReference>
<gene>
    <name evidence="1" type="ORF">V1525DRAFT_162671</name>
</gene>